<feature type="region of interest" description="Disordered" evidence="1">
    <location>
        <begin position="1"/>
        <end position="24"/>
    </location>
</feature>
<name>A0A699JIX8_TANCI</name>
<evidence type="ECO:0000256" key="1">
    <source>
        <dbReference type="SAM" id="MobiDB-lite"/>
    </source>
</evidence>
<accession>A0A699JIX8</accession>
<protein>
    <recommendedName>
        <fullName evidence="3">Reverse transcriptase domain-containing protein</fullName>
    </recommendedName>
</protein>
<evidence type="ECO:0008006" key="3">
    <source>
        <dbReference type="Google" id="ProtNLM"/>
    </source>
</evidence>
<organism evidence="2">
    <name type="scientific">Tanacetum cinerariifolium</name>
    <name type="common">Dalmatian daisy</name>
    <name type="synonym">Chrysanthemum cinerariifolium</name>
    <dbReference type="NCBI Taxonomy" id="118510"/>
    <lineage>
        <taxon>Eukaryota</taxon>
        <taxon>Viridiplantae</taxon>
        <taxon>Streptophyta</taxon>
        <taxon>Embryophyta</taxon>
        <taxon>Tracheophyta</taxon>
        <taxon>Spermatophyta</taxon>
        <taxon>Magnoliopsida</taxon>
        <taxon>eudicotyledons</taxon>
        <taxon>Gunneridae</taxon>
        <taxon>Pentapetalae</taxon>
        <taxon>asterids</taxon>
        <taxon>campanulids</taxon>
        <taxon>Asterales</taxon>
        <taxon>Asteraceae</taxon>
        <taxon>Asteroideae</taxon>
        <taxon>Anthemideae</taxon>
        <taxon>Anthemidinae</taxon>
        <taxon>Tanacetum</taxon>
    </lineage>
</organism>
<feature type="compositionally biased region" description="Polar residues" evidence="1">
    <location>
        <begin position="1"/>
        <end position="13"/>
    </location>
</feature>
<dbReference type="EMBL" id="BKCJ010415021">
    <property type="protein sequence ID" value="GFA38577.1"/>
    <property type="molecule type" value="Genomic_DNA"/>
</dbReference>
<dbReference type="AlphaFoldDB" id="A0A699JIX8"/>
<reference evidence="2" key="1">
    <citation type="journal article" date="2019" name="Sci. Rep.">
        <title>Draft genome of Tanacetum cinerariifolium, the natural source of mosquito coil.</title>
        <authorList>
            <person name="Yamashiro T."/>
            <person name="Shiraishi A."/>
            <person name="Satake H."/>
            <person name="Nakayama K."/>
        </authorList>
    </citation>
    <scope>NUCLEOTIDE SEQUENCE</scope>
</reference>
<evidence type="ECO:0000313" key="2">
    <source>
        <dbReference type="EMBL" id="GFA38577.1"/>
    </source>
</evidence>
<gene>
    <name evidence="2" type="ORF">Tci_610549</name>
</gene>
<proteinExistence type="predicted"/>
<sequence>MENSNTIVESLPSSPIPLEDSDSQREGIDIFTSTDVLLPPYFKSDGYDSERDIHFLEDLLSDDSIPLPKNESFYFDHQDDPSFPRPPSEPPDVESFFDL</sequence>
<feature type="region of interest" description="Disordered" evidence="1">
    <location>
        <begin position="63"/>
        <end position="99"/>
    </location>
</feature>
<comment type="caution">
    <text evidence="2">The sequence shown here is derived from an EMBL/GenBank/DDBJ whole genome shotgun (WGS) entry which is preliminary data.</text>
</comment>